<feature type="transmembrane region" description="Helical" evidence="1">
    <location>
        <begin position="97"/>
        <end position="115"/>
    </location>
</feature>
<feature type="transmembrane region" description="Helical" evidence="1">
    <location>
        <begin position="185"/>
        <end position="205"/>
    </location>
</feature>
<keyword evidence="1" id="KW-0472">Membrane</keyword>
<feature type="transmembrane region" description="Helical" evidence="1">
    <location>
        <begin position="371"/>
        <end position="391"/>
    </location>
</feature>
<dbReference type="PANTHER" id="PTHR39084:SF1">
    <property type="entry name" value="DUF4010 DOMAIN-CONTAINING PROTEIN"/>
    <property type="match status" value="1"/>
</dbReference>
<feature type="transmembrane region" description="Helical" evidence="1">
    <location>
        <begin position="343"/>
        <end position="365"/>
    </location>
</feature>
<proteinExistence type="predicted"/>
<dbReference type="Pfam" id="PF13194">
    <property type="entry name" value="DUF4010"/>
    <property type="match status" value="1"/>
</dbReference>
<keyword evidence="5" id="KW-1185">Reference proteome</keyword>
<dbReference type="KEGG" id="mpar:F7D14_02720"/>
<feature type="transmembrane region" description="Helical" evidence="1">
    <location>
        <begin position="212"/>
        <end position="232"/>
    </location>
</feature>
<keyword evidence="1" id="KW-1133">Transmembrane helix</keyword>
<keyword evidence="1" id="KW-0812">Transmembrane</keyword>
<evidence type="ECO:0000313" key="5">
    <source>
        <dbReference type="Proteomes" id="UP000422569"/>
    </source>
</evidence>
<feature type="domain" description="MgtC/SapB/SrpB/YhiD N-terminal" evidence="2">
    <location>
        <begin position="13"/>
        <end position="141"/>
    </location>
</feature>
<feature type="transmembrane region" description="Helical" evidence="1">
    <location>
        <begin position="12"/>
        <end position="29"/>
    </location>
</feature>
<dbReference type="InterPro" id="IPR049177">
    <property type="entry name" value="MgtC_SapB_SrpB_YhiD_N"/>
</dbReference>
<dbReference type="PANTHER" id="PTHR39084">
    <property type="entry name" value="MEMBRANE PROTEIN-RELATED"/>
    <property type="match status" value="1"/>
</dbReference>
<dbReference type="AlphaFoldDB" id="A0A6B8M428"/>
<dbReference type="Proteomes" id="UP000422569">
    <property type="component" value="Chromosome"/>
</dbReference>
<accession>A0A6B8M428</accession>
<feature type="domain" description="DUF4010" evidence="3">
    <location>
        <begin position="190"/>
        <end position="400"/>
    </location>
</feature>
<feature type="transmembrane region" description="Helical" evidence="1">
    <location>
        <begin position="279"/>
        <end position="298"/>
    </location>
</feature>
<dbReference type="Pfam" id="PF02308">
    <property type="entry name" value="MgtC"/>
    <property type="match status" value="1"/>
</dbReference>
<feature type="transmembrane region" description="Helical" evidence="1">
    <location>
        <begin position="403"/>
        <end position="426"/>
    </location>
</feature>
<feature type="transmembrane region" description="Helical" evidence="1">
    <location>
        <begin position="67"/>
        <end position="85"/>
    </location>
</feature>
<gene>
    <name evidence="4" type="ORF">F7D14_02720</name>
</gene>
<dbReference type="InterPro" id="IPR025105">
    <property type="entry name" value="DUF4010"/>
</dbReference>
<feature type="transmembrane region" description="Helical" evidence="1">
    <location>
        <begin position="244"/>
        <end position="267"/>
    </location>
</feature>
<dbReference type="RefSeq" id="WP_016919808.1">
    <property type="nucleotide sequence ID" value="NZ_CP044331.1"/>
</dbReference>
<evidence type="ECO:0000259" key="2">
    <source>
        <dbReference type="Pfam" id="PF02308"/>
    </source>
</evidence>
<feature type="transmembrane region" description="Helical" evidence="1">
    <location>
        <begin position="318"/>
        <end position="336"/>
    </location>
</feature>
<feature type="transmembrane region" description="Helical" evidence="1">
    <location>
        <begin position="121"/>
        <end position="140"/>
    </location>
</feature>
<evidence type="ECO:0000313" key="4">
    <source>
        <dbReference type="EMBL" id="QGM96499.1"/>
    </source>
</evidence>
<protein>
    <submittedName>
        <fullName evidence="4">MgtC/SapB family protein</fullName>
    </submittedName>
</protein>
<dbReference type="EMBL" id="CP044331">
    <property type="protein sequence ID" value="QGM96499.1"/>
    <property type="molecule type" value="Genomic_DNA"/>
</dbReference>
<sequence length="432" mass="44396">MYEMSTAELIQRLSVALAIGLLIGLERGWRSREEQEGERAAGLRTHGLAALLGGVWGAVAMQFAHDGGAIALGLAFALFGAVMAFFRYREIVHNQSFGATTLVGVLLAFALGAFAVVGDRVAAAAAAVAATALLALKALLHGWVQRLTWVELRSALVLLAMSFILLPVLPNQPIDRWGAINPHELWLMTVLIGVVSFAGYVAVRLVGYRRGVAVAGMAGGLASSTVATAAMSRLAADQQEQADALAAGAIFANTVMAPRVLAILGLVNPEFALRLVAPLLAVGLVYLAVGVFFMWRSAERATGDGSPLTVSNPLDLPAVLKFGALLSAVMILAKIVTKFAGSAGAYALALLSGIADVDAISLAMASQGVTTIGAGAAALSVLLAILANTIVKSGIAWAIGGWGIGWRFSLASALSLAAGLAALVFIPVPPGV</sequence>
<feature type="transmembrane region" description="Helical" evidence="1">
    <location>
        <begin position="41"/>
        <end position="61"/>
    </location>
</feature>
<evidence type="ECO:0000259" key="3">
    <source>
        <dbReference type="Pfam" id="PF13194"/>
    </source>
</evidence>
<organism evidence="4 5">
    <name type="scientific">Methylocystis parvus</name>
    <dbReference type="NCBI Taxonomy" id="134"/>
    <lineage>
        <taxon>Bacteria</taxon>
        <taxon>Pseudomonadati</taxon>
        <taxon>Pseudomonadota</taxon>
        <taxon>Alphaproteobacteria</taxon>
        <taxon>Hyphomicrobiales</taxon>
        <taxon>Methylocystaceae</taxon>
        <taxon>Methylocystis</taxon>
    </lineage>
</organism>
<evidence type="ECO:0000256" key="1">
    <source>
        <dbReference type="SAM" id="Phobius"/>
    </source>
</evidence>
<name>A0A6B8M428_9HYPH</name>
<reference evidence="4 5" key="1">
    <citation type="submission" date="2019-09" db="EMBL/GenBank/DDBJ databases">
        <title>Isolation and complete genome sequencing of Methylocystis species.</title>
        <authorList>
            <person name="Rumah B.L."/>
            <person name="Stead C.E."/>
            <person name="Stevens B.C."/>
            <person name="Minton N.P."/>
            <person name="Grosse-Honebrink A."/>
            <person name="Zhang Y."/>
        </authorList>
    </citation>
    <scope>NUCLEOTIDE SEQUENCE [LARGE SCALE GENOMIC DNA]</scope>
    <source>
        <strain evidence="4 5">BRCS2</strain>
    </source>
</reference>
<feature type="transmembrane region" description="Helical" evidence="1">
    <location>
        <begin position="152"/>
        <end position="170"/>
    </location>
</feature>